<reference evidence="1" key="1">
    <citation type="submission" date="2016-10" db="EMBL/GenBank/DDBJ databases">
        <authorList>
            <person name="de Groot N.N."/>
        </authorList>
    </citation>
    <scope>NUCLEOTIDE SEQUENCE</scope>
</reference>
<sequence length="283" mass="33281">MSRKLVSFDWAMKKILRQKANFVILEGFLSELFKFDVKIEEILESEANQENEDDKFNRVDLLAKNETGELILIEVQYDAEQDYFHRMLYGASKLICDYMEKSDEYAKVKKVYSVNIVYFALAKGSDYLYYGKTEFEGMNQEKEIFQLSNHQQTLFGIDKVHQIFPEYYVIRVNKFSDIVRNKIDEWIYFLKNESIKDEFKAKGLDEAKEILDVMKLSSKARAIYDRKIENNRYKNSLLSSAKNEGRVEEKMNIAKNLLKANMDIEFISDTTGLSIQTVKDLIK</sequence>
<evidence type="ECO:0000313" key="1">
    <source>
        <dbReference type="EMBL" id="SHO80235.1"/>
    </source>
</evidence>
<accession>A0A1W1EH93</accession>
<dbReference type="NCBIfam" id="TIGR01784">
    <property type="entry name" value="T_den_put_tspse"/>
    <property type="match status" value="1"/>
</dbReference>
<protein>
    <submittedName>
        <fullName evidence="1">Transposase</fullName>
    </submittedName>
</protein>
<dbReference type="InterPro" id="IPR010106">
    <property type="entry name" value="RpnA"/>
</dbReference>
<dbReference type="Pfam" id="PF12784">
    <property type="entry name" value="PDDEXK_2"/>
    <property type="match status" value="1"/>
</dbReference>
<organism evidence="1">
    <name type="scientific">hydrothermal vent metagenome</name>
    <dbReference type="NCBI Taxonomy" id="652676"/>
    <lineage>
        <taxon>unclassified sequences</taxon>
        <taxon>metagenomes</taxon>
        <taxon>ecological metagenomes</taxon>
    </lineage>
</organism>
<dbReference type="EMBL" id="FRYL01000001">
    <property type="protein sequence ID" value="SHO80235.1"/>
    <property type="molecule type" value="Genomic_DNA"/>
</dbReference>
<dbReference type="AlphaFoldDB" id="A0A1W1EH93"/>
<dbReference type="PANTHER" id="PTHR41317:SF1">
    <property type="entry name" value="PD-(D_E)XK NUCLEASE FAMILY TRANSPOSASE"/>
    <property type="match status" value="1"/>
</dbReference>
<dbReference type="PANTHER" id="PTHR41317">
    <property type="entry name" value="PD-(D_E)XK NUCLEASE FAMILY TRANSPOSASE"/>
    <property type="match status" value="1"/>
</dbReference>
<proteinExistence type="predicted"/>
<name>A0A1W1EH93_9ZZZZ</name>
<gene>
    <name evidence="1" type="ORF">MNB_SV-15-1489</name>
</gene>